<dbReference type="AlphaFoldDB" id="A0A414AYG6"/>
<dbReference type="Gene3D" id="3.90.550.10">
    <property type="entry name" value="Spore Coat Polysaccharide Biosynthesis Protein SpsA, Chain A"/>
    <property type="match status" value="1"/>
</dbReference>
<dbReference type="InterPro" id="IPR001296">
    <property type="entry name" value="Glyco_trans_1"/>
</dbReference>
<dbReference type="Pfam" id="PF00535">
    <property type="entry name" value="Glycos_transf_2"/>
    <property type="match status" value="1"/>
</dbReference>
<dbReference type="Pfam" id="PF00534">
    <property type="entry name" value="Glycos_transf_1"/>
    <property type="match status" value="1"/>
</dbReference>
<dbReference type="GO" id="GO:0016757">
    <property type="term" value="F:glycosyltransferase activity"/>
    <property type="evidence" value="ECO:0007669"/>
    <property type="project" value="InterPro"/>
</dbReference>
<dbReference type="PANTHER" id="PTHR12526:SF630">
    <property type="entry name" value="GLYCOSYLTRANSFERASE"/>
    <property type="match status" value="1"/>
</dbReference>
<gene>
    <name evidence="4" type="ORF">DW839_05990</name>
</gene>
<feature type="domain" description="Glycosyltransferase 2-like" evidence="3">
    <location>
        <begin position="832"/>
        <end position="965"/>
    </location>
</feature>
<dbReference type="CDD" id="cd03801">
    <property type="entry name" value="GT4_PimA-like"/>
    <property type="match status" value="1"/>
</dbReference>
<name>A0A414AYG6_9FIRM</name>
<protein>
    <submittedName>
        <fullName evidence="4">Glycosyltransferase</fullName>
    </submittedName>
</protein>
<dbReference type="EMBL" id="QSHZ01000005">
    <property type="protein sequence ID" value="RHC57267.1"/>
    <property type="molecule type" value="Genomic_DNA"/>
</dbReference>
<dbReference type="InterPro" id="IPR001173">
    <property type="entry name" value="Glyco_trans_2-like"/>
</dbReference>
<evidence type="ECO:0000256" key="1">
    <source>
        <dbReference type="SAM" id="Coils"/>
    </source>
</evidence>
<dbReference type="SUPFAM" id="SSF53756">
    <property type="entry name" value="UDP-Glycosyltransferase/glycogen phosphorylase"/>
    <property type="match status" value="1"/>
</dbReference>
<evidence type="ECO:0000313" key="5">
    <source>
        <dbReference type="Proteomes" id="UP000283975"/>
    </source>
</evidence>
<organism evidence="4 5">
    <name type="scientific">Enterocloster bolteae</name>
    <dbReference type="NCBI Taxonomy" id="208479"/>
    <lineage>
        <taxon>Bacteria</taxon>
        <taxon>Bacillati</taxon>
        <taxon>Bacillota</taxon>
        <taxon>Clostridia</taxon>
        <taxon>Lachnospirales</taxon>
        <taxon>Lachnospiraceae</taxon>
        <taxon>Enterocloster</taxon>
    </lineage>
</organism>
<dbReference type="SUPFAM" id="SSF53448">
    <property type="entry name" value="Nucleotide-diphospho-sugar transferases"/>
    <property type="match status" value="3"/>
</dbReference>
<dbReference type="PANTHER" id="PTHR12526">
    <property type="entry name" value="GLYCOSYLTRANSFERASE"/>
    <property type="match status" value="1"/>
</dbReference>
<dbReference type="InterPro" id="IPR041693">
    <property type="entry name" value="Glyco_trans_4_5"/>
</dbReference>
<sequence>MHYGFLNKGRNAMKLLLEQLKELSKTQASLSGELGILIFETDNEEKRIYSSLKRQISQNYRYLSCNLNLSFPKQDILNFLKDIKAEYIIILHEDTYLLPHSLLEFSKTAYSSNADVIFSDEYIYDFQDENKHGKYFFKQRYLRCVYHFNDLLGLSILWKKSSMVSVLSSIDELNCENPLIELRTQLINHATQFLQINKILLLSPRALISNMQYIISENIFHISATIIIIKSEFSEDLHTRLNLTISGVQFLEIPLNCSAEQWKNILAQIEGEICVFVSDTCICNIEDINKILYLFKEEQIAAVSPNITTLDDYIIYAGGTIRGLSFSEYYYLGRKREEVKNDIFFNAIRENQVLSSIVFAVRKWAVEAVEIKNIEKFDAKYFSMELFFQIKKRHKLSIYCGNVCIKSHMGYEPSIQARKSGIIQHWMENYRELFLIDDSISTSILEEHFLKDNKRYYLPRVEQLGKKHRVIVFSHELSLTGAPIVLHQAVKLLIQNGYFAVLVSLKDGPLYKEFYKLGVPVIIDESIEYNDSWRNICLDFDFAIASTICMHRVIERLGKSSIPVMWWIHDAEVGYPYLSQFLPNKLETNIKVYCGGGYAQKVLKKYRPQYDSEILLYGIEDIRKKRTDIHVNLKKKIVFGIVGYISERKGQDILAHAIKEMVPEIRNACLFIFIGKIGSKQVYDEVEAIAKEWPENVEYYNEMSRDELYDFYNQIDCMICSSRDDPMPAFITEAMMLSIPCICSENTGTAHLIEDGKNGFIYRNNDSMELASVIEKVIDQFDCLDDVRKKSRQIYEQFFSMEKFESNLLSITDFLSKKNLDFINSENRFTVSVVIPTFNAGDNFNKLIECLLAQKEVELLEIIIVDSGSNDGTVESALMYNLNVIQIKPEEFSHSYARNLGAEHARGQYILFMVQDALPTSEGWLYNMMLPIYQDYSIVAVSGSDSPRREADLFTRAQLWGHLKFMNVINSDKIMEYPNPPTYYSIRQNANLNDVACLINKEIFKRYKYRFDFAEDLDMGLRLIKDGYKLALLGNVRVLHSHNRPPYYYLKRAFVEKRAFFKIFDNEPFVILSEQAHIEGILWLYERVEETKKRIYSLKDTSDKILIIKYIRKAVADECRESVETLLVDVKSEDVNINNILQKLLEQYKKLNDTGQSYVFSRRVFYKEYQSVIEMILQYLESNQFKVEEIDVFQLINAVEYSAATTVGKLLANSWKMNAREDSQLSSIYDEIERGV</sequence>
<evidence type="ECO:0000259" key="3">
    <source>
        <dbReference type="Pfam" id="PF00535"/>
    </source>
</evidence>
<evidence type="ECO:0000259" key="2">
    <source>
        <dbReference type="Pfam" id="PF00534"/>
    </source>
</evidence>
<proteinExistence type="predicted"/>
<dbReference type="Proteomes" id="UP000283975">
    <property type="component" value="Unassembled WGS sequence"/>
</dbReference>
<feature type="coiled-coil region" evidence="1">
    <location>
        <begin position="6"/>
        <end position="33"/>
    </location>
</feature>
<accession>A0A414AYG6</accession>
<dbReference type="InterPro" id="IPR029044">
    <property type="entry name" value="Nucleotide-diphossugar_trans"/>
</dbReference>
<comment type="caution">
    <text evidence="4">The sequence shown here is derived from an EMBL/GenBank/DDBJ whole genome shotgun (WGS) entry which is preliminary data.</text>
</comment>
<evidence type="ECO:0000313" key="4">
    <source>
        <dbReference type="EMBL" id="RHC57267.1"/>
    </source>
</evidence>
<dbReference type="Pfam" id="PF16994">
    <property type="entry name" value="Glyco_trans_4_5"/>
    <property type="match status" value="1"/>
</dbReference>
<dbReference type="Gene3D" id="3.40.50.2000">
    <property type="entry name" value="Glycogen Phosphorylase B"/>
    <property type="match status" value="1"/>
</dbReference>
<keyword evidence="4" id="KW-0808">Transferase</keyword>
<reference evidence="4 5" key="1">
    <citation type="submission" date="2018-08" db="EMBL/GenBank/DDBJ databases">
        <title>A genome reference for cultivated species of the human gut microbiota.</title>
        <authorList>
            <person name="Zou Y."/>
            <person name="Xue W."/>
            <person name="Luo G."/>
        </authorList>
    </citation>
    <scope>NUCLEOTIDE SEQUENCE [LARGE SCALE GENOMIC DNA]</scope>
    <source>
        <strain evidence="4 5">AM35-14</strain>
    </source>
</reference>
<keyword evidence="1" id="KW-0175">Coiled coil</keyword>
<feature type="domain" description="Glycosyl transferase family 1" evidence="2">
    <location>
        <begin position="631"/>
        <end position="790"/>
    </location>
</feature>